<feature type="chain" id="PRO_5045710594" evidence="1">
    <location>
        <begin position="25"/>
        <end position="277"/>
    </location>
</feature>
<organism evidence="3 4">
    <name type="scientific">Neobacillus kokaensis</name>
    <dbReference type="NCBI Taxonomy" id="2759023"/>
    <lineage>
        <taxon>Bacteria</taxon>
        <taxon>Bacillati</taxon>
        <taxon>Bacillota</taxon>
        <taxon>Bacilli</taxon>
        <taxon>Bacillales</taxon>
        <taxon>Bacillaceae</taxon>
        <taxon>Neobacillus</taxon>
    </lineage>
</organism>
<proteinExistence type="predicted"/>
<name>A0ABQ3N6Q3_9BACI</name>
<dbReference type="SUPFAM" id="SSF51695">
    <property type="entry name" value="PLC-like phosphodiesterases"/>
    <property type="match status" value="1"/>
</dbReference>
<dbReference type="Proteomes" id="UP000637074">
    <property type="component" value="Unassembled WGS sequence"/>
</dbReference>
<keyword evidence="1" id="KW-0732">Signal</keyword>
<dbReference type="InterPro" id="IPR017946">
    <property type="entry name" value="PLC-like_Pdiesterase_TIM-brl"/>
</dbReference>
<sequence>MKKTLLGAGIAFTLLLSPFQQAFAAETTGELRKFDNVAHRGASGYAPENTIAAFDKARAMKADYIEIDVQRSKDGKLVVIHDTSVNRTTDGTGYVKDLTYEQLQSLDAGSFKGEQFSGEKIPSFEEVLDRYRGKIGILIELKAPELYPGIEEEVAQELRERNMDKPQDNKIIIQSFNFETMKKMNALLPKIPMGVLTSSKAHTTDQALEEFATYADYFNPSYGIVSKELVDKVHALGMKISSWTVRSHEAAQFLIDMKVDAIITDYPDYVDPRMGVK</sequence>
<evidence type="ECO:0000256" key="1">
    <source>
        <dbReference type="SAM" id="SignalP"/>
    </source>
</evidence>
<evidence type="ECO:0000313" key="3">
    <source>
        <dbReference type="EMBL" id="GHI00413.1"/>
    </source>
</evidence>
<dbReference type="PROSITE" id="PS51704">
    <property type="entry name" value="GP_PDE"/>
    <property type="match status" value="1"/>
</dbReference>
<reference evidence="3 4" key="1">
    <citation type="journal article" date="2022" name="Int. J. Syst. Evol. Microbiol.">
        <title>Neobacillus kokaensis sp. nov., isolated from soil.</title>
        <authorList>
            <person name="Yuki K."/>
            <person name="Matsubara H."/>
            <person name="Yamaguchi S."/>
        </authorList>
    </citation>
    <scope>NUCLEOTIDE SEQUENCE [LARGE SCALE GENOMIC DNA]</scope>
    <source>
        <strain evidence="3 4">LOB 377</strain>
    </source>
</reference>
<gene>
    <name evidence="3" type="primary">yhdW</name>
    <name evidence="3" type="ORF">AM1BK_39550</name>
</gene>
<dbReference type="RefSeq" id="WP_191275823.1">
    <property type="nucleotide sequence ID" value="NZ_BNDS01000022.1"/>
</dbReference>
<dbReference type="Pfam" id="PF03009">
    <property type="entry name" value="GDPD"/>
    <property type="match status" value="1"/>
</dbReference>
<protein>
    <submittedName>
        <fullName evidence="3">Glycerophosphoryl diester phosphodiesterase YhdW</fullName>
    </submittedName>
</protein>
<feature type="domain" description="GP-PDE" evidence="2">
    <location>
        <begin position="34"/>
        <end position="274"/>
    </location>
</feature>
<dbReference type="EMBL" id="BNDS01000022">
    <property type="protein sequence ID" value="GHI00413.1"/>
    <property type="molecule type" value="Genomic_DNA"/>
</dbReference>
<dbReference type="Gene3D" id="3.20.20.190">
    <property type="entry name" value="Phosphatidylinositol (PI) phosphodiesterase"/>
    <property type="match status" value="1"/>
</dbReference>
<dbReference type="PANTHER" id="PTHR46211:SF1">
    <property type="entry name" value="GLYCEROPHOSPHODIESTER PHOSPHODIESTERASE, CYTOPLASMIC"/>
    <property type="match status" value="1"/>
</dbReference>
<accession>A0ABQ3N6Q3</accession>
<comment type="caution">
    <text evidence="3">The sequence shown here is derived from an EMBL/GenBank/DDBJ whole genome shotgun (WGS) entry which is preliminary data.</text>
</comment>
<dbReference type="InterPro" id="IPR030395">
    <property type="entry name" value="GP_PDE_dom"/>
</dbReference>
<keyword evidence="4" id="KW-1185">Reference proteome</keyword>
<feature type="signal peptide" evidence="1">
    <location>
        <begin position="1"/>
        <end position="24"/>
    </location>
</feature>
<dbReference type="PANTHER" id="PTHR46211">
    <property type="entry name" value="GLYCEROPHOSPHORYL DIESTER PHOSPHODIESTERASE"/>
    <property type="match status" value="1"/>
</dbReference>
<evidence type="ECO:0000259" key="2">
    <source>
        <dbReference type="PROSITE" id="PS51704"/>
    </source>
</evidence>
<evidence type="ECO:0000313" key="4">
    <source>
        <dbReference type="Proteomes" id="UP000637074"/>
    </source>
</evidence>